<dbReference type="CDD" id="cd04242">
    <property type="entry name" value="AAK_G5K_ProB"/>
    <property type="match status" value="1"/>
</dbReference>
<dbReference type="InterPro" id="IPR041739">
    <property type="entry name" value="G5K_ProB"/>
</dbReference>
<dbReference type="InterPro" id="IPR015947">
    <property type="entry name" value="PUA-like_sf"/>
</dbReference>
<dbReference type="Pfam" id="PF00696">
    <property type="entry name" value="AA_kinase"/>
    <property type="match status" value="1"/>
</dbReference>
<dbReference type="InterPro" id="IPR019797">
    <property type="entry name" value="Glutamate_5-kinase_CS"/>
</dbReference>
<comment type="subcellular location">
    <subcellularLocation>
        <location evidence="8">Cytoplasm</location>
    </subcellularLocation>
</comment>
<accession>A0A2P8IDZ0</accession>
<feature type="binding site" evidence="8">
    <location>
        <position position="150"/>
    </location>
    <ligand>
        <name>substrate</name>
    </ligand>
</feature>
<dbReference type="InterPro" id="IPR001048">
    <property type="entry name" value="Asp/Glu/Uridylate_kinase"/>
</dbReference>
<dbReference type="GO" id="GO:0004349">
    <property type="term" value="F:glutamate 5-kinase activity"/>
    <property type="evidence" value="ECO:0007669"/>
    <property type="project" value="UniProtKB-UniRule"/>
</dbReference>
<comment type="catalytic activity">
    <reaction evidence="8">
        <text>L-glutamate + ATP = L-glutamyl 5-phosphate + ADP</text>
        <dbReference type="Rhea" id="RHEA:14877"/>
        <dbReference type="ChEBI" id="CHEBI:29985"/>
        <dbReference type="ChEBI" id="CHEBI:30616"/>
        <dbReference type="ChEBI" id="CHEBI:58274"/>
        <dbReference type="ChEBI" id="CHEBI:456216"/>
        <dbReference type="EC" id="2.7.2.11"/>
    </reaction>
</comment>
<dbReference type="CDD" id="cd21157">
    <property type="entry name" value="PUA_G5K"/>
    <property type="match status" value="1"/>
</dbReference>
<keyword evidence="6 8" id="KW-0418">Kinase</keyword>
<dbReference type="PROSITE" id="PS00902">
    <property type="entry name" value="GLUTAMATE_5_KINASE"/>
    <property type="match status" value="1"/>
</dbReference>
<evidence type="ECO:0000256" key="1">
    <source>
        <dbReference type="ARBA" id="ARBA00022490"/>
    </source>
</evidence>
<dbReference type="SUPFAM" id="SSF88697">
    <property type="entry name" value="PUA domain-like"/>
    <property type="match status" value="1"/>
</dbReference>
<dbReference type="GO" id="GO:0003723">
    <property type="term" value="F:RNA binding"/>
    <property type="evidence" value="ECO:0007669"/>
    <property type="project" value="InterPro"/>
</dbReference>
<comment type="function">
    <text evidence="8">Catalyzes the transfer of a phosphate group to glutamate to form L-glutamate 5-phosphate.</text>
</comment>
<dbReference type="UniPathway" id="UPA00098">
    <property type="reaction ID" value="UER00359"/>
</dbReference>
<dbReference type="GO" id="GO:0055129">
    <property type="term" value="P:L-proline biosynthetic process"/>
    <property type="evidence" value="ECO:0007669"/>
    <property type="project" value="UniProtKB-UniRule"/>
</dbReference>
<feature type="binding site" evidence="8">
    <location>
        <begin position="182"/>
        <end position="183"/>
    </location>
    <ligand>
        <name>ATP</name>
        <dbReference type="ChEBI" id="CHEBI:30616"/>
    </ligand>
</feature>
<name>A0A2P8IDZ0_SACCR</name>
<protein>
    <recommendedName>
        <fullName evidence="8">Glutamate 5-kinase</fullName>
        <ecNumber evidence="8">2.7.2.11</ecNumber>
    </recommendedName>
    <alternativeName>
        <fullName evidence="8">Gamma-glutamyl kinase</fullName>
        <shortName evidence="8">GK</shortName>
    </alternativeName>
</protein>
<dbReference type="FunFam" id="3.40.1160.10:FF:000018">
    <property type="entry name" value="Glutamate 5-kinase"/>
    <property type="match status" value="1"/>
</dbReference>
<dbReference type="EC" id="2.7.2.11" evidence="8"/>
<evidence type="ECO:0000256" key="7">
    <source>
        <dbReference type="ARBA" id="ARBA00022840"/>
    </source>
</evidence>
<evidence type="ECO:0000256" key="2">
    <source>
        <dbReference type="ARBA" id="ARBA00022605"/>
    </source>
</evidence>
<organism evidence="10 11">
    <name type="scientific">Saccharothrix carnea</name>
    <dbReference type="NCBI Taxonomy" id="1280637"/>
    <lineage>
        <taxon>Bacteria</taxon>
        <taxon>Bacillati</taxon>
        <taxon>Actinomycetota</taxon>
        <taxon>Actinomycetes</taxon>
        <taxon>Pseudonocardiales</taxon>
        <taxon>Pseudonocardiaceae</taxon>
        <taxon>Saccharothrix</taxon>
    </lineage>
</organism>
<dbReference type="HAMAP" id="MF_00456">
    <property type="entry name" value="ProB"/>
    <property type="match status" value="1"/>
</dbReference>
<dbReference type="PANTHER" id="PTHR43654:SF1">
    <property type="entry name" value="ISOPENTENYL PHOSPHATE KINASE"/>
    <property type="match status" value="1"/>
</dbReference>
<comment type="pathway">
    <text evidence="8">Amino-acid biosynthesis; L-proline biosynthesis; L-glutamate 5-semialdehyde from L-glutamate: step 1/2.</text>
</comment>
<dbReference type="NCBIfam" id="TIGR01027">
    <property type="entry name" value="proB"/>
    <property type="match status" value="1"/>
</dbReference>
<evidence type="ECO:0000313" key="10">
    <source>
        <dbReference type="EMBL" id="PSL56674.1"/>
    </source>
</evidence>
<proteinExistence type="inferred from homology"/>
<keyword evidence="11" id="KW-1185">Reference proteome</keyword>
<dbReference type="PRINTS" id="PR00474">
    <property type="entry name" value="GLU5KINASE"/>
</dbReference>
<dbReference type="AlphaFoldDB" id="A0A2P8IDZ0"/>
<dbReference type="PROSITE" id="PS50890">
    <property type="entry name" value="PUA"/>
    <property type="match status" value="1"/>
</dbReference>
<keyword evidence="3 8" id="KW-0641">Proline biosynthesis</keyword>
<dbReference type="EMBL" id="PYAX01000003">
    <property type="protein sequence ID" value="PSL56674.1"/>
    <property type="molecule type" value="Genomic_DNA"/>
</dbReference>
<dbReference type="PANTHER" id="PTHR43654">
    <property type="entry name" value="GLUTAMATE 5-KINASE"/>
    <property type="match status" value="1"/>
</dbReference>
<dbReference type="Gene3D" id="2.30.130.10">
    <property type="entry name" value="PUA domain"/>
    <property type="match status" value="1"/>
</dbReference>
<evidence type="ECO:0000256" key="5">
    <source>
        <dbReference type="ARBA" id="ARBA00022741"/>
    </source>
</evidence>
<comment type="similarity">
    <text evidence="8">Belongs to the glutamate 5-kinase family.</text>
</comment>
<dbReference type="GO" id="GO:0005829">
    <property type="term" value="C:cytosol"/>
    <property type="evidence" value="ECO:0007669"/>
    <property type="project" value="TreeGrafter"/>
</dbReference>
<keyword evidence="4 8" id="KW-0808">Transferase</keyword>
<keyword evidence="5 8" id="KW-0547">Nucleotide-binding</keyword>
<gene>
    <name evidence="8" type="primary">proB</name>
    <name evidence="10" type="ORF">B0I31_103428</name>
</gene>
<dbReference type="InterPro" id="IPR011529">
    <property type="entry name" value="Glu_5kinase"/>
</dbReference>
<reference evidence="10 11" key="1">
    <citation type="submission" date="2018-03" db="EMBL/GenBank/DDBJ databases">
        <title>Genomic Encyclopedia of Type Strains, Phase III (KMG-III): the genomes of soil and plant-associated and newly described type strains.</title>
        <authorList>
            <person name="Whitman W."/>
        </authorList>
    </citation>
    <scope>NUCLEOTIDE SEQUENCE [LARGE SCALE GENOMIC DNA]</scope>
    <source>
        <strain evidence="10 11">CGMCC 4.7097</strain>
    </source>
</reference>
<dbReference type="Gene3D" id="3.40.1160.10">
    <property type="entry name" value="Acetylglutamate kinase-like"/>
    <property type="match status" value="1"/>
</dbReference>
<dbReference type="InterPro" id="IPR002478">
    <property type="entry name" value="PUA"/>
</dbReference>
<dbReference type="SUPFAM" id="SSF53633">
    <property type="entry name" value="Carbamate kinase-like"/>
    <property type="match status" value="1"/>
</dbReference>
<dbReference type="RefSeq" id="WP_181320082.1">
    <property type="nucleotide sequence ID" value="NZ_PYAX01000003.1"/>
</dbReference>
<dbReference type="InterPro" id="IPR005715">
    <property type="entry name" value="Glu_5kinase/COase_Synthase"/>
</dbReference>
<evidence type="ECO:0000256" key="8">
    <source>
        <dbReference type="HAMAP-Rule" id="MF_00456"/>
    </source>
</evidence>
<feature type="domain" description="PUA" evidence="9">
    <location>
        <begin position="287"/>
        <end position="366"/>
    </location>
</feature>
<keyword evidence="7 8" id="KW-0067">ATP-binding</keyword>
<keyword evidence="1 8" id="KW-0963">Cytoplasm</keyword>
<evidence type="ECO:0000313" key="11">
    <source>
        <dbReference type="Proteomes" id="UP000241118"/>
    </source>
</evidence>
<sequence length="376" mass="37838">MIGSVAASPARQAVAAASRVVVKVGSSSLTTAAGGLDRSRLDALVDAVAARCASGSQVVLVSSGAIAAGLAPLGVSRRPRDLATQQAAASVGQLALAHAYANSFGRFSLTVGQVLLTADDVVRRSHYRNAQRTFSRLLALGAVPVVNENDTVATEEIRFGDNDRLAALVAHLVGADALFLLSDVDALYDGDPRLPGAQRVTEVAGASDVDGVRAGSVGASGLGTGGMASKLAAARLAASAGIPVLLAGAADAARALSTADVGTAFAVTGPRLSARRFWLGHAADATGKLVLDDGAVAAVVGRRRSLLAAGITGVEGAFEAGDVVELVDLSGHVVARGVVGFDAAELPSLIGRKTGDLPAEQRREVVHADDLVPLRA</sequence>
<dbReference type="InterPro" id="IPR036974">
    <property type="entry name" value="PUA_sf"/>
</dbReference>
<feature type="binding site" evidence="8">
    <location>
        <position position="23"/>
    </location>
    <ligand>
        <name>ATP</name>
        <dbReference type="ChEBI" id="CHEBI:30616"/>
    </ligand>
</feature>
<dbReference type="InterPro" id="IPR036393">
    <property type="entry name" value="AceGlu_kinase-like_sf"/>
</dbReference>
<dbReference type="Proteomes" id="UP000241118">
    <property type="component" value="Unassembled WGS sequence"/>
</dbReference>
<evidence type="ECO:0000256" key="4">
    <source>
        <dbReference type="ARBA" id="ARBA00022679"/>
    </source>
</evidence>
<dbReference type="PIRSF" id="PIRSF000729">
    <property type="entry name" value="GK"/>
    <property type="match status" value="1"/>
</dbReference>
<comment type="caution">
    <text evidence="10">The sequence shown here is derived from an EMBL/GenBank/DDBJ whole genome shotgun (WGS) entry which is preliminary data.</text>
</comment>
<evidence type="ECO:0000259" key="9">
    <source>
        <dbReference type="SMART" id="SM00359"/>
    </source>
</evidence>
<dbReference type="GO" id="GO:0005524">
    <property type="term" value="F:ATP binding"/>
    <property type="evidence" value="ECO:0007669"/>
    <property type="project" value="UniProtKB-KW"/>
</dbReference>
<dbReference type="SMART" id="SM00359">
    <property type="entry name" value="PUA"/>
    <property type="match status" value="1"/>
</dbReference>
<dbReference type="Pfam" id="PF01472">
    <property type="entry name" value="PUA"/>
    <property type="match status" value="1"/>
</dbReference>
<evidence type="ECO:0000256" key="6">
    <source>
        <dbReference type="ARBA" id="ARBA00022777"/>
    </source>
</evidence>
<dbReference type="InterPro" id="IPR001057">
    <property type="entry name" value="Glu/AcGlu_kinase"/>
</dbReference>
<evidence type="ECO:0000256" key="3">
    <source>
        <dbReference type="ARBA" id="ARBA00022650"/>
    </source>
</evidence>
<feature type="binding site" evidence="8">
    <location>
        <position position="63"/>
    </location>
    <ligand>
        <name>substrate</name>
    </ligand>
</feature>
<feature type="binding site" evidence="8">
    <location>
        <position position="162"/>
    </location>
    <ligand>
        <name>substrate</name>
    </ligand>
</feature>
<feature type="binding site" evidence="8">
    <location>
        <begin position="224"/>
        <end position="230"/>
    </location>
    <ligand>
        <name>ATP</name>
        <dbReference type="ChEBI" id="CHEBI:30616"/>
    </ligand>
</feature>
<keyword evidence="2 8" id="KW-0028">Amino-acid biosynthesis</keyword>